<dbReference type="EMBL" id="VYVN01000045">
    <property type="protein sequence ID" value="KAA9237551.1"/>
    <property type="molecule type" value="Genomic_DNA"/>
</dbReference>
<dbReference type="GO" id="GO:0008982">
    <property type="term" value="F:protein-N(PI)-phosphohistidine-sugar phosphotransferase activity"/>
    <property type="evidence" value="ECO:0007669"/>
    <property type="project" value="InterPro"/>
</dbReference>
<dbReference type="InterPro" id="IPR002178">
    <property type="entry name" value="PTS_EIIA_type-2_dom"/>
</dbReference>
<dbReference type="SUPFAM" id="SSF52794">
    <property type="entry name" value="PTS system IIB component-like"/>
    <property type="match status" value="1"/>
</dbReference>
<dbReference type="InterPro" id="IPR016152">
    <property type="entry name" value="PTrfase/Anion_transptr"/>
</dbReference>
<feature type="domain" description="PRD" evidence="5">
    <location>
        <begin position="74"/>
        <end position="185"/>
    </location>
</feature>
<dbReference type="CDD" id="cd05568">
    <property type="entry name" value="PTS_IIB_bgl_like"/>
    <property type="match status" value="1"/>
</dbReference>
<evidence type="ECO:0000313" key="7">
    <source>
        <dbReference type="Proteomes" id="UP000326476"/>
    </source>
</evidence>
<evidence type="ECO:0000259" key="4">
    <source>
        <dbReference type="PROSITE" id="PS51099"/>
    </source>
</evidence>
<protein>
    <submittedName>
        <fullName evidence="6">PRD domain-containing protein</fullName>
    </submittedName>
</protein>
<keyword evidence="2" id="KW-0677">Repeat</keyword>
<dbReference type="PANTHER" id="PTHR30185">
    <property type="entry name" value="CRYPTIC BETA-GLUCOSIDE BGL OPERON ANTITERMINATOR"/>
    <property type="match status" value="1"/>
</dbReference>
<evidence type="ECO:0000259" key="5">
    <source>
        <dbReference type="PROSITE" id="PS51372"/>
    </source>
</evidence>
<feature type="domain" description="PTS EIIA type-2" evidence="3">
    <location>
        <begin position="284"/>
        <end position="423"/>
    </location>
</feature>
<dbReference type="RefSeq" id="WP_150982833.1">
    <property type="nucleotide sequence ID" value="NZ_VYVN01000045.1"/>
</dbReference>
<dbReference type="GO" id="GO:0009401">
    <property type="term" value="P:phosphoenolpyruvate-dependent sugar phosphotransferase system"/>
    <property type="evidence" value="ECO:0007669"/>
    <property type="project" value="InterPro"/>
</dbReference>
<name>A0A5N1BFI8_9LACT</name>
<dbReference type="AlphaFoldDB" id="A0A5N1BFI8"/>
<dbReference type="Gene3D" id="3.40.50.2300">
    <property type="match status" value="1"/>
</dbReference>
<reference evidence="7" key="1">
    <citation type="submission" date="2019-09" db="EMBL/GenBank/DDBJ databases">
        <title>Draft genome sequence assemblies of isolates from the urinary tract.</title>
        <authorList>
            <person name="Mores C.R."/>
            <person name="Putonti C."/>
            <person name="Wolfe A.J."/>
        </authorList>
    </citation>
    <scope>NUCLEOTIDE SEQUENCE [LARGE SCALE GENOMIC DNA]</scope>
    <source>
        <strain evidence="7">UMB8614</strain>
    </source>
</reference>
<dbReference type="SUPFAM" id="SSF63520">
    <property type="entry name" value="PTS-regulatory domain, PRD"/>
    <property type="match status" value="1"/>
</dbReference>
<dbReference type="Gene3D" id="3.40.930.10">
    <property type="entry name" value="Mannitol-specific EII, Chain A"/>
    <property type="match status" value="1"/>
</dbReference>
<dbReference type="Pfam" id="PF00874">
    <property type="entry name" value="PRD"/>
    <property type="match status" value="1"/>
</dbReference>
<dbReference type="InterPro" id="IPR050661">
    <property type="entry name" value="BglG_antiterminators"/>
</dbReference>
<gene>
    <name evidence="6" type="ORF">F6I34_09540</name>
</gene>
<dbReference type="Proteomes" id="UP000326476">
    <property type="component" value="Unassembled WGS sequence"/>
</dbReference>
<accession>A0A5N1BFI8</accession>
<dbReference type="PROSITE" id="PS51372">
    <property type="entry name" value="PRD_2"/>
    <property type="match status" value="1"/>
</dbReference>
<dbReference type="InterPro" id="IPR036634">
    <property type="entry name" value="PRD_sf"/>
</dbReference>
<keyword evidence="7" id="KW-1185">Reference proteome</keyword>
<dbReference type="Pfam" id="PF00359">
    <property type="entry name" value="PTS_EIIA_2"/>
    <property type="match status" value="1"/>
</dbReference>
<dbReference type="InterPro" id="IPR036095">
    <property type="entry name" value="PTS_EIIB-like_sf"/>
</dbReference>
<organism evidence="6 7">
    <name type="scientific">Aerococcus tenax</name>
    <dbReference type="NCBI Taxonomy" id="3078812"/>
    <lineage>
        <taxon>Bacteria</taxon>
        <taxon>Bacillati</taxon>
        <taxon>Bacillota</taxon>
        <taxon>Bacilli</taxon>
        <taxon>Lactobacillales</taxon>
        <taxon>Aerococcaceae</taxon>
        <taxon>Aerococcus</taxon>
    </lineage>
</organism>
<comment type="caution">
    <text evidence="6">The sequence shown here is derived from an EMBL/GenBank/DDBJ whole genome shotgun (WGS) entry which is preliminary data.</text>
</comment>
<dbReference type="InterPro" id="IPR013011">
    <property type="entry name" value="PTS_EIIB_2"/>
</dbReference>
<evidence type="ECO:0000259" key="3">
    <source>
        <dbReference type="PROSITE" id="PS51094"/>
    </source>
</evidence>
<feature type="non-terminal residue" evidence="6">
    <location>
        <position position="1"/>
    </location>
</feature>
<keyword evidence="1" id="KW-0808">Transferase</keyword>
<sequence>YIVIAIKRIKHISHSDIETYRSDLGNNEEFPEKVKNVSKDIAKLIEKETGKFINSNEVKIIMIKLATSQSVDNEDDIVFINKVRKIVDKIVYLINISFRFNFEHDSQLKRNLLFHISPLIYRLKYNLQIENPLKYEIIKKYPAGYILARVGSKVLEKEFMKDMTQDEIAFLALHFAVAIEKELNKDALLLDILIVCGSGRGSAKLIEYKIKDVFGQLINRIDSIGLYGLKDIDEENYDLILTTLKIDSDTKIPILKINSLLNSIDLNELSIVFNQIFKEKQGNMTFSKDLYLNNISAKSRNDALYKLISLVSDQISIDDDAFQQIILRENIITTEIGNLIAIPHSLEPITKKTTIAVGILDSPIKWHEQNVQLIFLFLMGEDNLPISKDVYDVINLCMNNKVIVKDIIKTRTYEEFLNIINNNIGDGLDNE</sequence>
<dbReference type="PROSITE" id="PS51094">
    <property type="entry name" value="PTS_EIIA_TYPE_2"/>
    <property type="match status" value="1"/>
</dbReference>
<dbReference type="PANTHER" id="PTHR30185:SF13">
    <property type="entry name" value="LICABCH OPERON REGULATOR-RELATED"/>
    <property type="match status" value="1"/>
</dbReference>
<dbReference type="GO" id="GO:0006355">
    <property type="term" value="P:regulation of DNA-templated transcription"/>
    <property type="evidence" value="ECO:0007669"/>
    <property type="project" value="InterPro"/>
</dbReference>
<dbReference type="SUPFAM" id="SSF55804">
    <property type="entry name" value="Phoshotransferase/anion transport protein"/>
    <property type="match status" value="1"/>
</dbReference>
<evidence type="ECO:0000256" key="1">
    <source>
        <dbReference type="ARBA" id="ARBA00022679"/>
    </source>
</evidence>
<evidence type="ECO:0000256" key="2">
    <source>
        <dbReference type="ARBA" id="ARBA00022737"/>
    </source>
</evidence>
<dbReference type="PROSITE" id="PS51099">
    <property type="entry name" value="PTS_EIIB_TYPE_2"/>
    <property type="match status" value="1"/>
</dbReference>
<dbReference type="Gene3D" id="1.10.1790.10">
    <property type="entry name" value="PRD domain"/>
    <property type="match status" value="1"/>
</dbReference>
<feature type="domain" description="PTS EIIB type-2" evidence="4">
    <location>
        <begin position="190"/>
        <end position="281"/>
    </location>
</feature>
<dbReference type="InterPro" id="IPR011608">
    <property type="entry name" value="PRD"/>
</dbReference>
<evidence type="ECO:0000313" key="6">
    <source>
        <dbReference type="EMBL" id="KAA9237551.1"/>
    </source>
</evidence>
<proteinExistence type="predicted"/>